<dbReference type="Proteomes" id="UP000183567">
    <property type="component" value="Unassembled WGS sequence"/>
</dbReference>
<feature type="non-terminal residue" evidence="2">
    <location>
        <position position="1"/>
    </location>
</feature>
<keyword evidence="3" id="KW-1185">Reference proteome</keyword>
<evidence type="ECO:0000313" key="2">
    <source>
        <dbReference type="EMBL" id="OJA10542.1"/>
    </source>
</evidence>
<accession>A0A1J8PN41</accession>
<protein>
    <submittedName>
        <fullName evidence="2">Uncharacterized protein</fullName>
    </submittedName>
</protein>
<reference evidence="2 3" key="1">
    <citation type="submission" date="2016-03" db="EMBL/GenBank/DDBJ databases">
        <title>Comparative genomics of the ectomycorrhizal sister species Rhizopogon vinicolor and Rhizopogon vesiculosus (Basidiomycota: Boletales) reveals a divergence of the mating type B locus.</title>
        <authorList>
            <person name="Mujic A.B."/>
            <person name="Kuo A."/>
            <person name="Tritt A."/>
            <person name="Lipzen A."/>
            <person name="Chen C."/>
            <person name="Johnson J."/>
            <person name="Sharma A."/>
            <person name="Barry K."/>
            <person name="Grigoriev I.V."/>
            <person name="Spatafora J.W."/>
        </authorList>
    </citation>
    <scope>NUCLEOTIDE SEQUENCE [LARGE SCALE GENOMIC DNA]</scope>
    <source>
        <strain evidence="2 3">AM-OR11-056</strain>
    </source>
</reference>
<organism evidence="2 3">
    <name type="scientific">Rhizopogon vesiculosus</name>
    <dbReference type="NCBI Taxonomy" id="180088"/>
    <lineage>
        <taxon>Eukaryota</taxon>
        <taxon>Fungi</taxon>
        <taxon>Dikarya</taxon>
        <taxon>Basidiomycota</taxon>
        <taxon>Agaricomycotina</taxon>
        <taxon>Agaricomycetes</taxon>
        <taxon>Agaricomycetidae</taxon>
        <taxon>Boletales</taxon>
        <taxon>Suillineae</taxon>
        <taxon>Rhizopogonaceae</taxon>
        <taxon>Rhizopogon</taxon>
    </lineage>
</organism>
<dbReference type="EMBL" id="LVVM01005449">
    <property type="protein sequence ID" value="OJA10542.1"/>
    <property type="molecule type" value="Genomic_DNA"/>
</dbReference>
<name>A0A1J8PN41_9AGAM</name>
<evidence type="ECO:0000256" key="1">
    <source>
        <dbReference type="SAM" id="MobiDB-lite"/>
    </source>
</evidence>
<feature type="region of interest" description="Disordered" evidence="1">
    <location>
        <begin position="1"/>
        <end position="51"/>
    </location>
</feature>
<sequence length="86" mass="9520">SDPFTSSRPGDLLNRNTTRRPAAACRNRVTSPVISARPRLHRPPPTTATQKPSLLYYLHKLLPSSFHGDAVLPVLNDEPHDPLDSN</sequence>
<dbReference type="AlphaFoldDB" id="A0A1J8PN41"/>
<evidence type="ECO:0000313" key="3">
    <source>
        <dbReference type="Proteomes" id="UP000183567"/>
    </source>
</evidence>
<gene>
    <name evidence="2" type="ORF">AZE42_01718</name>
</gene>
<proteinExistence type="predicted"/>
<comment type="caution">
    <text evidence="2">The sequence shown here is derived from an EMBL/GenBank/DDBJ whole genome shotgun (WGS) entry which is preliminary data.</text>
</comment>